<dbReference type="GO" id="GO:0046872">
    <property type="term" value="F:metal ion binding"/>
    <property type="evidence" value="ECO:0007669"/>
    <property type="project" value="InterPro"/>
</dbReference>
<dbReference type="EMBL" id="QJVJ01000003">
    <property type="protein sequence ID" value="PYI55530.1"/>
    <property type="molecule type" value="Genomic_DNA"/>
</dbReference>
<dbReference type="SUPFAM" id="SSF49785">
    <property type="entry name" value="Galactose-binding domain-like"/>
    <property type="match status" value="2"/>
</dbReference>
<keyword evidence="5" id="KW-1185">Reference proteome</keyword>
<evidence type="ECO:0000259" key="3">
    <source>
        <dbReference type="PROSITE" id="PS50022"/>
    </source>
</evidence>
<accession>A0A2V5KKZ0</accession>
<dbReference type="InterPro" id="IPR029052">
    <property type="entry name" value="Metallo-depent_PP-like"/>
</dbReference>
<keyword evidence="1 2" id="KW-0732">Signal</keyword>
<dbReference type="InterPro" id="IPR008963">
    <property type="entry name" value="Purple_acid_Pase-like_N"/>
</dbReference>
<dbReference type="SUPFAM" id="SSF49363">
    <property type="entry name" value="Purple acid phosphatase, N-terminal domain"/>
    <property type="match status" value="1"/>
</dbReference>
<dbReference type="PROSITE" id="PS50022">
    <property type="entry name" value="FA58C_3"/>
    <property type="match status" value="2"/>
</dbReference>
<feature type="chain" id="PRO_5016054019" description="F5/8 type C domain-containing protein" evidence="2">
    <location>
        <begin position="31"/>
        <end position="695"/>
    </location>
</feature>
<dbReference type="PANTHER" id="PTHR22953">
    <property type="entry name" value="ACID PHOSPHATASE RELATED"/>
    <property type="match status" value="1"/>
</dbReference>
<reference evidence="4 5" key="1">
    <citation type="submission" date="2018-05" db="EMBL/GenBank/DDBJ databases">
        <title>Paenibacillus flagellatus sp. nov., isolated from selenium mineral soil.</title>
        <authorList>
            <person name="Dai X."/>
        </authorList>
    </citation>
    <scope>NUCLEOTIDE SEQUENCE [LARGE SCALE GENOMIC DNA]</scope>
    <source>
        <strain evidence="4 5">DXL2</strain>
    </source>
</reference>
<sequence length="695" mass="76275">MLMKKRWLSMLLLVVWGLSLPLTASTPAYATAPAPVINHGPYLINMTETAVTIMWFTDLASTSKVEYGTGGSYANSKYEEEKGLKTVSKRHSVRLTGLTPGTTYNYRVVSTEVENLLPNNPVIGETVTSPGYTFTTFDTSKPEITFYQITDTHTDAARMNELLSRVNLSQADFVAFTGDILGDVSSESQVFSTFIDPVVNHFAKTVPIVFVRGNHELRGSYSRYLFDYVPTETGEWYYGFKHGPASFIVTDGCEDKADEHPEYSGLNACQSYQNTEFPWVQHYVNSADFQRSPVKISLMHQPNFDYYVRNQYKTVMSDAGVQLALAGHTHLRSIYPPDQSVDYNLVILGQNEVNKVHVNASEIKISTLNRSGAIVDGMTVPIPAANTDYSGINLAKWKSVTASSSVDNWGWSLQGAADNNRASTSSSMGWSSSNSPTSNHTEWVTVDLGVIRDISRVDLYARNDAGNVGKFFPIDFTIQVSTDLVNWTTVVAKTSQAKPDGSAQGYGFTTVPARYVKIEGTALRPDAGEYRMQFAEIEVLGGNLAAHKSAAASSSYENGYTGWGVNGVVDGVRSSETYVSSLGWSSSGSTSVNHTEWVQVDLGAASTVSRVDLFPRNDAGSVGEYFPVDFTIKVSRDNTNWTTVVTKTGYAKPGNQAQSFSFPAQTDIRYVKVEATSLRSFGGEYRMQLAEIGVY</sequence>
<dbReference type="Gene3D" id="2.60.40.380">
    <property type="entry name" value="Purple acid phosphatase-like, N-terminal"/>
    <property type="match status" value="1"/>
</dbReference>
<name>A0A2V5KKZ0_9BACL</name>
<dbReference type="Pfam" id="PF00149">
    <property type="entry name" value="Metallophos"/>
    <property type="match status" value="1"/>
</dbReference>
<gene>
    <name evidence="4" type="ORF">DLM86_07295</name>
</gene>
<dbReference type="Gene3D" id="3.60.21.10">
    <property type="match status" value="1"/>
</dbReference>
<dbReference type="InterPro" id="IPR008979">
    <property type="entry name" value="Galactose-bd-like_sf"/>
</dbReference>
<dbReference type="InterPro" id="IPR015914">
    <property type="entry name" value="PAPs_N"/>
</dbReference>
<dbReference type="InterPro" id="IPR000421">
    <property type="entry name" value="FA58C"/>
</dbReference>
<dbReference type="InterPro" id="IPR004843">
    <property type="entry name" value="Calcineurin-like_PHP"/>
</dbReference>
<dbReference type="InterPro" id="IPR039331">
    <property type="entry name" value="PAPs-like"/>
</dbReference>
<organism evidence="4 5">
    <name type="scientific">Paenibacillus flagellatus</name>
    <dbReference type="NCBI Taxonomy" id="2211139"/>
    <lineage>
        <taxon>Bacteria</taxon>
        <taxon>Bacillati</taxon>
        <taxon>Bacillota</taxon>
        <taxon>Bacilli</taxon>
        <taxon>Bacillales</taxon>
        <taxon>Paenibacillaceae</taxon>
        <taxon>Paenibacillus</taxon>
    </lineage>
</organism>
<feature type="domain" description="F5/8 type C" evidence="3">
    <location>
        <begin position="380"/>
        <end position="542"/>
    </location>
</feature>
<dbReference type="Pfam" id="PF00754">
    <property type="entry name" value="F5_F8_type_C"/>
    <property type="match status" value="2"/>
</dbReference>
<feature type="domain" description="F5/8 type C" evidence="3">
    <location>
        <begin position="584"/>
        <end position="694"/>
    </location>
</feature>
<proteinExistence type="predicted"/>
<evidence type="ECO:0000313" key="5">
    <source>
        <dbReference type="Proteomes" id="UP000247476"/>
    </source>
</evidence>
<dbReference type="PANTHER" id="PTHR22953:SF153">
    <property type="entry name" value="PURPLE ACID PHOSPHATASE"/>
    <property type="match status" value="1"/>
</dbReference>
<dbReference type="GO" id="GO:0003993">
    <property type="term" value="F:acid phosphatase activity"/>
    <property type="evidence" value="ECO:0007669"/>
    <property type="project" value="InterPro"/>
</dbReference>
<evidence type="ECO:0000256" key="1">
    <source>
        <dbReference type="ARBA" id="ARBA00022729"/>
    </source>
</evidence>
<dbReference type="Gene3D" id="2.60.120.260">
    <property type="entry name" value="Galactose-binding domain-like"/>
    <property type="match status" value="2"/>
</dbReference>
<evidence type="ECO:0000313" key="4">
    <source>
        <dbReference type="EMBL" id="PYI55530.1"/>
    </source>
</evidence>
<comment type="caution">
    <text evidence="4">The sequence shown here is derived from an EMBL/GenBank/DDBJ whole genome shotgun (WGS) entry which is preliminary data.</text>
</comment>
<protein>
    <recommendedName>
        <fullName evidence="3">F5/8 type C domain-containing protein</fullName>
    </recommendedName>
</protein>
<dbReference type="Pfam" id="PF16656">
    <property type="entry name" value="Pur_ac_phosph_N"/>
    <property type="match status" value="1"/>
</dbReference>
<dbReference type="SUPFAM" id="SSF56300">
    <property type="entry name" value="Metallo-dependent phosphatases"/>
    <property type="match status" value="1"/>
</dbReference>
<evidence type="ECO:0000256" key="2">
    <source>
        <dbReference type="SAM" id="SignalP"/>
    </source>
</evidence>
<dbReference type="Proteomes" id="UP000247476">
    <property type="component" value="Unassembled WGS sequence"/>
</dbReference>
<feature type="signal peptide" evidence="2">
    <location>
        <begin position="1"/>
        <end position="30"/>
    </location>
</feature>
<dbReference type="AlphaFoldDB" id="A0A2V5KKZ0"/>